<sequence length="177" mass="19852">MHKFVRMEVSRTNQKARRALRFSALIISLCFAKWVEVNPTVKIKPTIDKKYIEQNFTNPVENQQVRQSPVQPPPPPTPQQQQSEPLAASSMEAMMLEEMRYLRASMEHMQLQQSSNHRGIHRPGTSNFFMEGSGAVEPNYASGGSGVATDFAAEKALGAPFQNEDSDTNLDRVMKGD</sequence>
<proteinExistence type="predicted"/>
<dbReference type="Proteomes" id="UP001386955">
    <property type="component" value="Unassembled WGS sequence"/>
</dbReference>
<feature type="region of interest" description="Disordered" evidence="1">
    <location>
        <begin position="62"/>
        <end position="90"/>
    </location>
</feature>
<evidence type="ECO:0000313" key="2">
    <source>
        <dbReference type="EMBL" id="KAK7393456.1"/>
    </source>
</evidence>
<evidence type="ECO:0000256" key="1">
    <source>
        <dbReference type="SAM" id="MobiDB-lite"/>
    </source>
</evidence>
<feature type="region of interest" description="Disordered" evidence="1">
    <location>
        <begin position="157"/>
        <end position="177"/>
    </location>
</feature>
<dbReference type="AlphaFoldDB" id="A0AAN9XIN5"/>
<accession>A0AAN9XIN5</accession>
<reference evidence="2 3" key="1">
    <citation type="submission" date="2024-01" db="EMBL/GenBank/DDBJ databases">
        <title>The genomes of 5 underutilized Papilionoideae crops provide insights into root nodulation and disease resistanc.</title>
        <authorList>
            <person name="Jiang F."/>
        </authorList>
    </citation>
    <scope>NUCLEOTIDE SEQUENCE [LARGE SCALE GENOMIC DNA]</scope>
    <source>
        <strain evidence="2">DUOXIRENSHENG_FW03</strain>
        <tissue evidence="2">Leaves</tissue>
    </source>
</reference>
<feature type="compositionally biased region" description="Low complexity" evidence="1">
    <location>
        <begin position="79"/>
        <end position="90"/>
    </location>
</feature>
<protein>
    <submittedName>
        <fullName evidence="2">Uncharacterized protein</fullName>
    </submittedName>
</protein>
<keyword evidence="3" id="KW-1185">Reference proteome</keyword>
<name>A0AAN9XIN5_PSOTE</name>
<dbReference type="EMBL" id="JAYMYS010000005">
    <property type="protein sequence ID" value="KAK7393456.1"/>
    <property type="molecule type" value="Genomic_DNA"/>
</dbReference>
<organism evidence="2 3">
    <name type="scientific">Psophocarpus tetragonolobus</name>
    <name type="common">Winged bean</name>
    <name type="synonym">Dolichos tetragonolobus</name>
    <dbReference type="NCBI Taxonomy" id="3891"/>
    <lineage>
        <taxon>Eukaryota</taxon>
        <taxon>Viridiplantae</taxon>
        <taxon>Streptophyta</taxon>
        <taxon>Embryophyta</taxon>
        <taxon>Tracheophyta</taxon>
        <taxon>Spermatophyta</taxon>
        <taxon>Magnoliopsida</taxon>
        <taxon>eudicotyledons</taxon>
        <taxon>Gunneridae</taxon>
        <taxon>Pentapetalae</taxon>
        <taxon>rosids</taxon>
        <taxon>fabids</taxon>
        <taxon>Fabales</taxon>
        <taxon>Fabaceae</taxon>
        <taxon>Papilionoideae</taxon>
        <taxon>50 kb inversion clade</taxon>
        <taxon>NPAAA clade</taxon>
        <taxon>indigoferoid/millettioid clade</taxon>
        <taxon>Phaseoleae</taxon>
        <taxon>Psophocarpus</taxon>
    </lineage>
</organism>
<gene>
    <name evidence="2" type="ORF">VNO78_22012</name>
</gene>
<comment type="caution">
    <text evidence="2">The sequence shown here is derived from an EMBL/GenBank/DDBJ whole genome shotgun (WGS) entry which is preliminary data.</text>
</comment>
<evidence type="ECO:0000313" key="3">
    <source>
        <dbReference type="Proteomes" id="UP001386955"/>
    </source>
</evidence>